<keyword evidence="4 5" id="KW-0472">Membrane</keyword>
<dbReference type="PANTHER" id="PTHR36917:SF1">
    <property type="entry name" value="INNER MEMBRANE-SPANNING PROTEIN YCIB"/>
    <property type="match status" value="1"/>
</dbReference>
<evidence type="ECO:0000256" key="5">
    <source>
        <dbReference type="HAMAP-Rule" id="MF_00189"/>
    </source>
</evidence>
<keyword evidence="5" id="KW-0997">Cell inner membrane</keyword>
<dbReference type="EMBL" id="PVTT01000001">
    <property type="protein sequence ID" value="PRY94481.1"/>
    <property type="molecule type" value="Genomic_DNA"/>
</dbReference>
<keyword evidence="7" id="KW-1185">Reference proteome</keyword>
<proteinExistence type="inferred from homology"/>
<keyword evidence="1 5" id="KW-1003">Cell membrane</keyword>
<evidence type="ECO:0000256" key="2">
    <source>
        <dbReference type="ARBA" id="ARBA00022692"/>
    </source>
</evidence>
<dbReference type="InterPro" id="IPR006008">
    <property type="entry name" value="YciB"/>
</dbReference>
<evidence type="ECO:0000256" key="3">
    <source>
        <dbReference type="ARBA" id="ARBA00022989"/>
    </source>
</evidence>
<reference evidence="6 7" key="1">
    <citation type="submission" date="2018-03" db="EMBL/GenBank/DDBJ databases">
        <title>Genomic Encyclopedia of Archaeal and Bacterial Type Strains, Phase II (KMG-II): from individual species to whole genera.</title>
        <authorList>
            <person name="Goeker M."/>
        </authorList>
    </citation>
    <scope>NUCLEOTIDE SEQUENCE [LARGE SCALE GENOMIC DNA]</scope>
    <source>
        <strain evidence="6 7">DSM 29318</strain>
    </source>
</reference>
<organism evidence="6 7">
    <name type="scientific">Hasllibacter halocynthiae</name>
    <dbReference type="NCBI Taxonomy" id="595589"/>
    <lineage>
        <taxon>Bacteria</taxon>
        <taxon>Pseudomonadati</taxon>
        <taxon>Pseudomonadota</taxon>
        <taxon>Alphaproteobacteria</taxon>
        <taxon>Rhodobacterales</taxon>
        <taxon>Roseobacteraceae</taxon>
        <taxon>Hasllibacter</taxon>
    </lineage>
</organism>
<comment type="caution">
    <text evidence="6">The sequence shown here is derived from an EMBL/GenBank/DDBJ whole genome shotgun (WGS) entry which is preliminary data.</text>
</comment>
<dbReference type="AlphaFoldDB" id="A0A2T0X697"/>
<protein>
    <recommendedName>
        <fullName evidence="5">Inner membrane-spanning protein YciB</fullName>
    </recommendedName>
</protein>
<feature type="transmembrane region" description="Helical" evidence="5">
    <location>
        <begin position="128"/>
        <end position="146"/>
    </location>
</feature>
<feature type="transmembrane region" description="Helical" evidence="5">
    <location>
        <begin position="67"/>
        <end position="92"/>
    </location>
</feature>
<name>A0A2T0X697_9RHOB</name>
<dbReference type="HAMAP" id="MF_00189">
    <property type="entry name" value="YciB"/>
    <property type="match status" value="1"/>
</dbReference>
<feature type="transmembrane region" description="Helical" evidence="5">
    <location>
        <begin position="98"/>
        <end position="116"/>
    </location>
</feature>
<keyword evidence="3 5" id="KW-1133">Transmembrane helix</keyword>
<feature type="transmembrane region" description="Helical" evidence="5">
    <location>
        <begin position="166"/>
        <end position="185"/>
    </location>
</feature>
<gene>
    <name evidence="5" type="primary">yciB</name>
    <name evidence="6" type="ORF">BCF33_0072</name>
</gene>
<feature type="transmembrane region" description="Helical" evidence="5">
    <location>
        <begin position="192"/>
        <end position="213"/>
    </location>
</feature>
<sequence>MTERSDQTEAARAAADMASAGAGAGPGRGRPVAPWLKQALELGPPLLFFVIYLRMQDRTYDILGTEYSGFIVAAAVFVPILLAATGTLWWLSGAISRMQVFTLVMVVFFGGLTVWFNDEAFFKMKTTLVYGFFCLLLSVGLLRGQSWLKPLMGEYLPMNDEGWMILTRRLALVFAAMAALNEVVWRTMSDRTWVIFETFGLPVALMAFLWFQIMALQRHMPQEDEGGPGAGTR</sequence>
<comment type="subcellular location">
    <subcellularLocation>
        <location evidence="5">Cell inner membrane</location>
        <topology evidence="5">Multi-pass membrane protein</topology>
    </subcellularLocation>
</comment>
<evidence type="ECO:0000313" key="6">
    <source>
        <dbReference type="EMBL" id="PRY94481.1"/>
    </source>
</evidence>
<dbReference type="GO" id="GO:0005886">
    <property type="term" value="C:plasma membrane"/>
    <property type="evidence" value="ECO:0007669"/>
    <property type="project" value="UniProtKB-SubCell"/>
</dbReference>
<comment type="similarity">
    <text evidence="5">Belongs to the YciB family.</text>
</comment>
<comment type="function">
    <text evidence="5">Plays a role in cell envelope biogenesis, maintenance of cell envelope integrity and membrane homeostasis.</text>
</comment>
<keyword evidence="2 5" id="KW-0812">Transmembrane</keyword>
<dbReference type="Pfam" id="PF04279">
    <property type="entry name" value="IspA"/>
    <property type="match status" value="1"/>
</dbReference>
<accession>A0A2T0X697</accession>
<evidence type="ECO:0000313" key="7">
    <source>
        <dbReference type="Proteomes" id="UP000238801"/>
    </source>
</evidence>
<evidence type="ECO:0000256" key="1">
    <source>
        <dbReference type="ARBA" id="ARBA00022475"/>
    </source>
</evidence>
<dbReference type="PANTHER" id="PTHR36917">
    <property type="entry name" value="INTRACELLULAR SEPTATION PROTEIN A-RELATED"/>
    <property type="match status" value="1"/>
</dbReference>
<evidence type="ECO:0000256" key="4">
    <source>
        <dbReference type="ARBA" id="ARBA00023136"/>
    </source>
</evidence>
<dbReference type="Proteomes" id="UP000238801">
    <property type="component" value="Unassembled WGS sequence"/>
</dbReference>